<protein>
    <recommendedName>
        <fullName evidence="1">DNA-directed DNA polymerase</fullName>
        <ecNumber evidence="1">2.7.7.7</ecNumber>
    </recommendedName>
</protein>
<evidence type="ECO:0000256" key="3">
    <source>
        <dbReference type="ARBA" id="ARBA00049244"/>
    </source>
</evidence>
<organism evidence="5 6">
    <name type="scientific">Nocardioides panacis</name>
    <dbReference type="NCBI Taxonomy" id="2849501"/>
    <lineage>
        <taxon>Bacteria</taxon>
        <taxon>Bacillati</taxon>
        <taxon>Actinomycetota</taxon>
        <taxon>Actinomycetes</taxon>
        <taxon>Propionibacteriales</taxon>
        <taxon>Nocardioidaceae</taxon>
        <taxon>Nocardioides</taxon>
    </lineage>
</organism>
<dbReference type="InterPro" id="IPR002298">
    <property type="entry name" value="DNA_polymerase_A"/>
</dbReference>
<keyword evidence="5" id="KW-0378">Hydrolase</keyword>
<dbReference type="Proteomes" id="UP000683575">
    <property type="component" value="Chromosome"/>
</dbReference>
<keyword evidence="6" id="KW-1185">Reference proteome</keyword>
<dbReference type="AlphaFoldDB" id="A0A975XZE0"/>
<gene>
    <name evidence="5" type="ORF">KRR39_17780</name>
</gene>
<dbReference type="GO" id="GO:0003887">
    <property type="term" value="F:DNA-directed DNA polymerase activity"/>
    <property type="evidence" value="ECO:0007669"/>
    <property type="project" value="UniProtKB-EC"/>
</dbReference>
<dbReference type="PANTHER" id="PTHR10133">
    <property type="entry name" value="DNA POLYMERASE I"/>
    <property type="match status" value="1"/>
</dbReference>
<dbReference type="CDD" id="cd06444">
    <property type="entry name" value="DNA_pol_A"/>
    <property type="match status" value="1"/>
</dbReference>
<evidence type="ECO:0000313" key="6">
    <source>
        <dbReference type="Proteomes" id="UP000683575"/>
    </source>
</evidence>
<dbReference type="GO" id="GO:0003677">
    <property type="term" value="F:DNA binding"/>
    <property type="evidence" value="ECO:0007669"/>
    <property type="project" value="InterPro"/>
</dbReference>
<dbReference type="NCBIfam" id="NF011538">
    <property type="entry name" value="PRK14975.1-1"/>
    <property type="match status" value="1"/>
</dbReference>
<evidence type="ECO:0000256" key="1">
    <source>
        <dbReference type="ARBA" id="ARBA00012417"/>
    </source>
</evidence>
<dbReference type="GO" id="GO:0004527">
    <property type="term" value="F:exonuclease activity"/>
    <property type="evidence" value="ECO:0007669"/>
    <property type="project" value="UniProtKB-KW"/>
</dbReference>
<dbReference type="EMBL" id="CP077062">
    <property type="protein sequence ID" value="QWZ07298.1"/>
    <property type="molecule type" value="Genomic_DNA"/>
</dbReference>
<dbReference type="SMART" id="SM00482">
    <property type="entry name" value="POLAc"/>
    <property type="match status" value="1"/>
</dbReference>
<dbReference type="EC" id="2.7.7.7" evidence="1"/>
<evidence type="ECO:0000256" key="2">
    <source>
        <dbReference type="ARBA" id="ARBA00022705"/>
    </source>
</evidence>
<keyword evidence="5" id="KW-0269">Exonuclease</keyword>
<comment type="catalytic activity">
    <reaction evidence="3">
        <text>DNA(n) + a 2'-deoxyribonucleoside 5'-triphosphate = DNA(n+1) + diphosphate</text>
        <dbReference type="Rhea" id="RHEA:22508"/>
        <dbReference type="Rhea" id="RHEA-COMP:17339"/>
        <dbReference type="Rhea" id="RHEA-COMP:17340"/>
        <dbReference type="ChEBI" id="CHEBI:33019"/>
        <dbReference type="ChEBI" id="CHEBI:61560"/>
        <dbReference type="ChEBI" id="CHEBI:173112"/>
        <dbReference type="EC" id="2.7.7.7"/>
    </reaction>
</comment>
<accession>A0A975XZE0</accession>
<dbReference type="InterPro" id="IPR001098">
    <property type="entry name" value="DNA-dir_DNA_pol_A_palm_dom"/>
</dbReference>
<dbReference type="RefSeq" id="WP_216938809.1">
    <property type="nucleotide sequence ID" value="NZ_CP077062.1"/>
</dbReference>
<evidence type="ECO:0000313" key="5">
    <source>
        <dbReference type="EMBL" id="QWZ07298.1"/>
    </source>
</evidence>
<dbReference type="GO" id="GO:0006261">
    <property type="term" value="P:DNA-templated DNA replication"/>
    <property type="evidence" value="ECO:0007669"/>
    <property type="project" value="InterPro"/>
</dbReference>
<evidence type="ECO:0000259" key="4">
    <source>
        <dbReference type="SMART" id="SM00482"/>
    </source>
</evidence>
<name>A0A975XZE0_9ACTN</name>
<feature type="domain" description="DNA-directed DNA polymerase family A palm" evidence="4">
    <location>
        <begin position="296"/>
        <end position="500"/>
    </location>
</feature>
<keyword evidence="5" id="KW-0540">Nuclease</keyword>
<reference evidence="5" key="1">
    <citation type="submission" date="2021-06" db="EMBL/GenBank/DDBJ databases">
        <title>Complete genome sequence of Nocardioides sp. G188.</title>
        <authorList>
            <person name="Im W.-T."/>
        </authorList>
    </citation>
    <scope>NUCLEOTIDE SEQUENCE</scope>
    <source>
        <strain evidence="5">G188</strain>
    </source>
</reference>
<dbReference type="Pfam" id="PF00476">
    <property type="entry name" value="DNA_pol_A"/>
    <property type="match status" value="1"/>
</dbReference>
<dbReference type="PANTHER" id="PTHR10133:SF27">
    <property type="entry name" value="DNA POLYMERASE NU"/>
    <property type="match status" value="1"/>
</dbReference>
<proteinExistence type="predicted"/>
<dbReference type="GO" id="GO:0006302">
    <property type="term" value="P:double-strand break repair"/>
    <property type="evidence" value="ECO:0007669"/>
    <property type="project" value="TreeGrafter"/>
</dbReference>
<keyword evidence="2" id="KW-0235">DNA replication</keyword>
<sequence length="559" mass="59962">MTRVSLSRLPGERVRAVDGGTDREVPVSDLPAYVTAREAEAPRWVWDDTARWYPSLLAAGVRVQRCHDLRLGHHLLRRAPAVDGRLLAGEESEHWDRLGPSARSDPALFSIDDTAEHLRADLEDARQLAAVAASPEATRLELLLAAESSGALVAAEMTFAGVPWRLDVHERLLTDLLGPRPLRGTRPQKLQALAAEVRGAFDAPGLNPDSRPELLAALRRAGLEVTDTRASSLRALEHPGIGALLRYKQLAHLFSTNGWAWIDEWVSGGRFRPSYQPAGSSTGRWSSNGGGALSFPLQVRPAAVADDGWQFVVADVAQLEPRVLAGMSGDRALARSARGADLYQGMVDDGAVASRTDAKLGLLGAMYGATSGASGRMVADLTRRYPAAFGLVEEAARAGEQGQVVRTLLGRGSPDLGDAWDRDADDPPADPDSQARLRRAYGRFTRNFVVQGTGAEWALCWIADLRNRLWRLGATGTLTSRPHLVFFLHDEVVVHTPAALAEAVAAQAAEAAATAAGLLFRDLSIDFPLNVSIVRSYADAGKPGLTAEPVAPGASRPQT</sequence>
<dbReference type="KEGG" id="nps:KRR39_17780"/>